<evidence type="ECO:0000256" key="3">
    <source>
        <dbReference type="ARBA" id="ARBA00022833"/>
    </source>
</evidence>
<keyword evidence="1" id="KW-0479">Metal-binding</keyword>
<evidence type="ECO:0000313" key="6">
    <source>
        <dbReference type="Proteomes" id="UP001154114"/>
    </source>
</evidence>
<reference evidence="5" key="1">
    <citation type="submission" date="2021-12" db="EMBL/GenBank/DDBJ databases">
        <authorList>
            <person name="King R."/>
        </authorList>
    </citation>
    <scope>NUCLEOTIDE SEQUENCE</scope>
</reference>
<organism evidence="5 6">
    <name type="scientific">Chrysodeixis includens</name>
    <name type="common">Soybean looper</name>
    <name type="synonym">Pseudoplusia includens</name>
    <dbReference type="NCBI Taxonomy" id="689277"/>
    <lineage>
        <taxon>Eukaryota</taxon>
        <taxon>Metazoa</taxon>
        <taxon>Ecdysozoa</taxon>
        <taxon>Arthropoda</taxon>
        <taxon>Hexapoda</taxon>
        <taxon>Insecta</taxon>
        <taxon>Pterygota</taxon>
        <taxon>Neoptera</taxon>
        <taxon>Endopterygota</taxon>
        <taxon>Lepidoptera</taxon>
        <taxon>Glossata</taxon>
        <taxon>Ditrysia</taxon>
        <taxon>Noctuoidea</taxon>
        <taxon>Noctuidae</taxon>
        <taxon>Plusiinae</taxon>
        <taxon>Chrysodeixis</taxon>
    </lineage>
</organism>
<keyword evidence="6" id="KW-1185">Reference proteome</keyword>
<dbReference type="EMBL" id="LR824015">
    <property type="protein sequence ID" value="CAH0582915.1"/>
    <property type="molecule type" value="Genomic_DNA"/>
</dbReference>
<dbReference type="Proteomes" id="UP001154114">
    <property type="component" value="Chromosome 12"/>
</dbReference>
<keyword evidence="3" id="KW-0862">Zinc</keyword>
<name>A0A9P0BMW8_CHRIL</name>
<evidence type="ECO:0000259" key="4">
    <source>
        <dbReference type="Pfam" id="PF04500"/>
    </source>
</evidence>
<evidence type="ECO:0000256" key="2">
    <source>
        <dbReference type="ARBA" id="ARBA00022771"/>
    </source>
</evidence>
<evidence type="ECO:0000313" key="5">
    <source>
        <dbReference type="EMBL" id="CAH0582915.1"/>
    </source>
</evidence>
<gene>
    <name evidence="5" type="ORF">CINC_LOCUS1947</name>
</gene>
<dbReference type="InterPro" id="IPR007588">
    <property type="entry name" value="Znf_FLYWCH"/>
</dbReference>
<dbReference type="Gene3D" id="2.20.25.240">
    <property type="match status" value="1"/>
</dbReference>
<accession>A0A9P0BMW8</accession>
<dbReference type="AlphaFoldDB" id="A0A9P0BMW8"/>
<protein>
    <recommendedName>
        <fullName evidence="4">FLYWCH-type domain-containing protein</fullName>
    </recommendedName>
</protein>
<dbReference type="Pfam" id="PF04500">
    <property type="entry name" value="FLYWCH"/>
    <property type="match status" value="1"/>
</dbReference>
<keyword evidence="2" id="KW-0863">Zinc-finger</keyword>
<proteinExistence type="predicted"/>
<evidence type="ECO:0000256" key="1">
    <source>
        <dbReference type="ARBA" id="ARBA00022723"/>
    </source>
</evidence>
<dbReference type="OrthoDB" id="7739108at2759"/>
<dbReference type="GO" id="GO:0008270">
    <property type="term" value="F:zinc ion binding"/>
    <property type="evidence" value="ECO:0007669"/>
    <property type="project" value="UniProtKB-KW"/>
</dbReference>
<feature type="domain" description="FLYWCH-type" evidence="4">
    <location>
        <begin position="4"/>
        <end position="62"/>
    </location>
</feature>
<sequence length="92" mass="10680">MIQLRNNKKLLMIDGFTYHKNGAKRRNGVRWCCSSKMRGCPAAIVLNEELGTILLAGGKHDHEPPKYYKENQYYIKYDEAPRRSKFDSDTSL</sequence>